<reference evidence="10 11" key="1">
    <citation type="submission" date="2018-04" db="EMBL/GenBank/DDBJ databases">
        <title>Genomic Encyclopedia of Type Strains, Phase IV (KMG-IV): sequencing the most valuable type-strain genomes for metagenomic binning, comparative biology and taxonomic classification.</title>
        <authorList>
            <person name="Goeker M."/>
        </authorList>
    </citation>
    <scope>NUCLEOTIDE SEQUENCE [LARGE SCALE GENOMIC DNA]</scope>
    <source>
        <strain evidence="10 11">DSM 14823</strain>
    </source>
</reference>
<evidence type="ECO:0000259" key="8">
    <source>
        <dbReference type="Pfam" id="PF00483"/>
    </source>
</evidence>
<dbReference type="CDD" id="cd02509">
    <property type="entry name" value="GDP-M1P_Guanylyltransferase"/>
    <property type="match status" value="1"/>
</dbReference>
<gene>
    <name evidence="10" type="ORF">C8D82_11342</name>
</gene>
<evidence type="ECO:0000256" key="6">
    <source>
        <dbReference type="ARBA" id="ARBA00023134"/>
    </source>
</evidence>
<protein>
    <recommendedName>
        <fullName evidence="2">mannose-1-phosphate guanylyltransferase</fullName>
        <ecNumber evidence="2">2.7.7.13</ecNumber>
    </recommendedName>
</protein>
<dbReference type="Gene3D" id="3.90.550.10">
    <property type="entry name" value="Spore Coat Polysaccharide Biosynthesis Protein SpsA, Chain A"/>
    <property type="match status" value="1"/>
</dbReference>
<dbReference type="InterPro" id="IPR054566">
    <property type="entry name" value="ManC/GMP-like_b-helix"/>
</dbReference>
<keyword evidence="10" id="KW-0413">Isomerase</keyword>
<dbReference type="EC" id="2.7.7.13" evidence="2"/>
<evidence type="ECO:0000256" key="5">
    <source>
        <dbReference type="ARBA" id="ARBA00022741"/>
    </source>
</evidence>
<keyword evidence="6" id="KW-0342">GTP-binding</keyword>
<keyword evidence="4" id="KW-0548">Nucleotidyltransferase</keyword>
<dbReference type="InterPro" id="IPR049577">
    <property type="entry name" value="GMPP_N"/>
</dbReference>
<keyword evidence="5" id="KW-0547">Nucleotide-binding</keyword>
<organism evidence="10 11">
    <name type="scientific">Victivallis vadensis</name>
    <dbReference type="NCBI Taxonomy" id="172901"/>
    <lineage>
        <taxon>Bacteria</taxon>
        <taxon>Pseudomonadati</taxon>
        <taxon>Lentisphaerota</taxon>
        <taxon>Lentisphaeria</taxon>
        <taxon>Victivallales</taxon>
        <taxon>Victivallaceae</taxon>
        <taxon>Victivallis</taxon>
    </lineage>
</organism>
<dbReference type="Pfam" id="PF00483">
    <property type="entry name" value="NTP_transferase"/>
    <property type="match status" value="1"/>
</dbReference>
<dbReference type="AlphaFoldDB" id="A0A2U1AYR8"/>
<accession>A0A2U1AYR8</accession>
<dbReference type="GO" id="GO:0004475">
    <property type="term" value="F:mannose-1-phosphate guanylyltransferase (GTP) activity"/>
    <property type="evidence" value="ECO:0007669"/>
    <property type="project" value="UniProtKB-EC"/>
</dbReference>
<comment type="caution">
    <text evidence="10">The sequence shown here is derived from an EMBL/GenBank/DDBJ whole genome shotgun (WGS) entry which is preliminary data.</text>
</comment>
<comment type="similarity">
    <text evidence="1">Belongs to the mannose-6-phosphate isomerase type 2 family.</text>
</comment>
<evidence type="ECO:0000313" key="10">
    <source>
        <dbReference type="EMBL" id="PVY41569.1"/>
    </source>
</evidence>
<dbReference type="Proteomes" id="UP000245959">
    <property type="component" value="Unassembled WGS sequence"/>
</dbReference>
<proteinExistence type="inferred from homology"/>
<evidence type="ECO:0000313" key="11">
    <source>
        <dbReference type="Proteomes" id="UP000245959"/>
    </source>
</evidence>
<dbReference type="PANTHER" id="PTHR46390">
    <property type="entry name" value="MANNOSE-1-PHOSPHATE GUANYLYLTRANSFERASE"/>
    <property type="match status" value="1"/>
</dbReference>
<feature type="domain" description="MannoseP isomerase/GMP-like beta-helix" evidence="9">
    <location>
        <begin position="303"/>
        <end position="352"/>
    </location>
</feature>
<feature type="domain" description="Nucleotidyl transferase" evidence="8">
    <location>
        <begin position="7"/>
        <end position="286"/>
    </location>
</feature>
<dbReference type="RefSeq" id="WP_133245131.1">
    <property type="nucleotide sequence ID" value="NZ_CABMMC010000088.1"/>
</dbReference>
<evidence type="ECO:0000256" key="7">
    <source>
        <dbReference type="ARBA" id="ARBA00047343"/>
    </source>
</evidence>
<evidence type="ECO:0000256" key="4">
    <source>
        <dbReference type="ARBA" id="ARBA00022695"/>
    </source>
</evidence>
<dbReference type="GO" id="GO:0005525">
    <property type="term" value="F:GTP binding"/>
    <property type="evidence" value="ECO:0007669"/>
    <property type="project" value="UniProtKB-KW"/>
</dbReference>
<dbReference type="SUPFAM" id="SSF159283">
    <property type="entry name" value="Guanosine diphospho-D-mannose pyrophosphorylase/mannose-6-phosphate isomerase linker domain"/>
    <property type="match status" value="1"/>
</dbReference>
<comment type="catalytic activity">
    <reaction evidence="7">
        <text>alpha-D-mannose 1-phosphate + GTP + H(+) = GDP-alpha-D-mannose + diphosphate</text>
        <dbReference type="Rhea" id="RHEA:15229"/>
        <dbReference type="ChEBI" id="CHEBI:15378"/>
        <dbReference type="ChEBI" id="CHEBI:33019"/>
        <dbReference type="ChEBI" id="CHEBI:37565"/>
        <dbReference type="ChEBI" id="CHEBI:57527"/>
        <dbReference type="ChEBI" id="CHEBI:58409"/>
        <dbReference type="EC" id="2.7.7.13"/>
    </reaction>
</comment>
<dbReference type="InterPro" id="IPR005835">
    <property type="entry name" value="NTP_transferase_dom"/>
</dbReference>
<dbReference type="PANTHER" id="PTHR46390:SF1">
    <property type="entry name" value="MANNOSE-1-PHOSPHATE GUANYLYLTRANSFERASE"/>
    <property type="match status" value="1"/>
</dbReference>
<dbReference type="OrthoDB" id="9806359at2"/>
<evidence type="ECO:0000256" key="2">
    <source>
        <dbReference type="ARBA" id="ARBA00012387"/>
    </source>
</evidence>
<sequence length="364" mass="40081">MNNNIYAVIMAGGRGERFWPRSRNARPKQLQKLLGDRTMLEMTASRLQPLVPPERILVVTNRDYAGQIRSVLPEVPPENIIGEPAARDTGPCVALAAALVAARGGADAVMLTLPADHAIEQAGQLRAVLKDAAELAATRPGWLFTIGVNPTEPATGYGYIHCGGALETGTGTRFFRGLGFKEKPDAATAERFLAAGCYRWNSGMFIWQVRSLMQAFERYAPQLAGLFRDVLEMERRNALETELPERFVKEPRISIDYAVMEKAENVGVAECRFDWDDLGSWPALRNHLKPDSDGNLADGLFAGVDCRNLIVSGRPSHLVAAIGVEDLVIVETEDATLVCRADQAQRIKELLKLADSRPELREFL</sequence>
<dbReference type="EMBL" id="QEKH01000013">
    <property type="protein sequence ID" value="PVY41569.1"/>
    <property type="molecule type" value="Genomic_DNA"/>
</dbReference>
<keyword evidence="11" id="KW-1185">Reference proteome</keyword>
<keyword evidence="3" id="KW-0808">Transferase</keyword>
<dbReference type="FunFam" id="3.90.550.10:FF:000046">
    <property type="entry name" value="Mannose-1-phosphate guanylyltransferase (GDP)"/>
    <property type="match status" value="1"/>
</dbReference>
<dbReference type="InterPro" id="IPR051161">
    <property type="entry name" value="Mannose-6P_isomerase_type2"/>
</dbReference>
<evidence type="ECO:0000256" key="1">
    <source>
        <dbReference type="ARBA" id="ARBA00006115"/>
    </source>
</evidence>
<name>A0A2U1AYR8_9BACT</name>
<evidence type="ECO:0000259" key="9">
    <source>
        <dbReference type="Pfam" id="PF22640"/>
    </source>
</evidence>
<dbReference type="Pfam" id="PF22640">
    <property type="entry name" value="ManC_GMP_beta-helix"/>
    <property type="match status" value="1"/>
</dbReference>
<dbReference type="GeneID" id="78295298"/>
<dbReference type="SUPFAM" id="SSF53448">
    <property type="entry name" value="Nucleotide-diphospho-sugar transferases"/>
    <property type="match status" value="1"/>
</dbReference>
<dbReference type="GO" id="GO:0009298">
    <property type="term" value="P:GDP-mannose biosynthetic process"/>
    <property type="evidence" value="ECO:0007669"/>
    <property type="project" value="TreeGrafter"/>
</dbReference>
<dbReference type="GO" id="GO:0016853">
    <property type="term" value="F:isomerase activity"/>
    <property type="evidence" value="ECO:0007669"/>
    <property type="project" value="UniProtKB-KW"/>
</dbReference>
<dbReference type="InterPro" id="IPR029044">
    <property type="entry name" value="Nucleotide-diphossugar_trans"/>
</dbReference>
<evidence type="ECO:0000256" key="3">
    <source>
        <dbReference type="ARBA" id="ARBA00022679"/>
    </source>
</evidence>